<evidence type="ECO:0000256" key="5">
    <source>
        <dbReference type="ARBA" id="ARBA00022679"/>
    </source>
</evidence>
<dbReference type="Gene3D" id="1.10.357.140">
    <property type="entry name" value="UbiA prenyltransferase"/>
    <property type="match status" value="1"/>
</dbReference>
<dbReference type="AlphaFoldDB" id="A0AAE0YCH1"/>
<dbReference type="EMBL" id="JAWDGP010006494">
    <property type="protein sequence ID" value="KAK3740016.1"/>
    <property type="molecule type" value="Genomic_DNA"/>
</dbReference>
<dbReference type="EC" id="2.5.1.141" evidence="3"/>
<keyword evidence="10" id="KW-0350">Heme biosynthesis</keyword>
<dbReference type="PANTHER" id="PTHR43448:SF2">
    <property type="entry name" value="PROTOHEME IX FARNESYLTRANSFERASE, MITOCHONDRIAL"/>
    <property type="match status" value="1"/>
</dbReference>
<dbReference type="CDD" id="cd13957">
    <property type="entry name" value="PT_UbiA_Cox10"/>
    <property type="match status" value="1"/>
</dbReference>
<protein>
    <recommendedName>
        <fullName evidence="4">Protoheme IX farnesyltransferase, mitochondrial</fullName>
        <ecNumber evidence="3">2.5.1.141</ecNumber>
    </recommendedName>
    <alternativeName>
        <fullName evidence="12">Heme O synthase</fullName>
    </alternativeName>
</protein>
<reference evidence="15" key="1">
    <citation type="journal article" date="2023" name="G3 (Bethesda)">
        <title>A reference genome for the long-term kleptoplast-retaining sea slug Elysia crispata morphotype clarki.</title>
        <authorList>
            <person name="Eastman K.E."/>
            <person name="Pendleton A.L."/>
            <person name="Shaikh M.A."/>
            <person name="Suttiyut T."/>
            <person name="Ogas R."/>
            <person name="Tomko P."/>
            <person name="Gavelis G."/>
            <person name="Widhalm J.R."/>
            <person name="Wisecaver J.H."/>
        </authorList>
    </citation>
    <scope>NUCLEOTIDE SEQUENCE</scope>
    <source>
        <strain evidence="15">ECLA1</strain>
    </source>
</reference>
<feature type="transmembrane region" description="Helical" evidence="14">
    <location>
        <begin position="325"/>
        <end position="347"/>
    </location>
</feature>
<dbReference type="PROSITE" id="PS00943">
    <property type="entry name" value="UBIA"/>
    <property type="match status" value="1"/>
</dbReference>
<dbReference type="GO" id="GO:0008495">
    <property type="term" value="F:protoheme IX farnesyltransferase activity"/>
    <property type="evidence" value="ECO:0007669"/>
    <property type="project" value="UniProtKB-EC"/>
</dbReference>
<comment type="caution">
    <text evidence="15">The sequence shown here is derived from an EMBL/GenBank/DDBJ whole genome shotgun (WGS) entry which is preliminary data.</text>
</comment>
<name>A0AAE0YCH1_9GAST</name>
<keyword evidence="9" id="KW-0496">Mitochondrion</keyword>
<keyword evidence="8 14" id="KW-1133">Transmembrane helix</keyword>
<evidence type="ECO:0000256" key="7">
    <source>
        <dbReference type="ARBA" id="ARBA00022946"/>
    </source>
</evidence>
<comment type="catalytic activity">
    <reaction evidence="13">
        <text>heme b + (2E,6E)-farnesyl diphosphate + H2O = Fe(II)-heme o + diphosphate</text>
        <dbReference type="Rhea" id="RHEA:28070"/>
        <dbReference type="ChEBI" id="CHEBI:15377"/>
        <dbReference type="ChEBI" id="CHEBI:33019"/>
        <dbReference type="ChEBI" id="CHEBI:60344"/>
        <dbReference type="ChEBI" id="CHEBI:60530"/>
        <dbReference type="ChEBI" id="CHEBI:175763"/>
        <dbReference type="EC" id="2.5.1.141"/>
    </reaction>
</comment>
<feature type="transmembrane region" description="Helical" evidence="14">
    <location>
        <begin position="299"/>
        <end position="319"/>
    </location>
</feature>
<evidence type="ECO:0000256" key="6">
    <source>
        <dbReference type="ARBA" id="ARBA00022692"/>
    </source>
</evidence>
<dbReference type="FunFam" id="1.10.357.140:FF:000004">
    <property type="entry name" value="Protoheme IX farnesyltransferase, mitochondrial"/>
    <property type="match status" value="1"/>
</dbReference>
<keyword evidence="11 14" id="KW-0472">Membrane</keyword>
<evidence type="ECO:0000256" key="10">
    <source>
        <dbReference type="ARBA" id="ARBA00023133"/>
    </source>
</evidence>
<evidence type="ECO:0000313" key="16">
    <source>
        <dbReference type="Proteomes" id="UP001283361"/>
    </source>
</evidence>
<feature type="transmembrane region" description="Helical" evidence="14">
    <location>
        <begin position="426"/>
        <end position="446"/>
    </location>
</feature>
<keyword evidence="16" id="KW-1185">Reference proteome</keyword>
<dbReference type="Proteomes" id="UP001283361">
    <property type="component" value="Unassembled WGS sequence"/>
</dbReference>
<keyword evidence="6 14" id="KW-0812">Transmembrane</keyword>
<feature type="transmembrane region" description="Helical" evidence="14">
    <location>
        <begin position="359"/>
        <end position="381"/>
    </location>
</feature>
<dbReference type="PANTHER" id="PTHR43448">
    <property type="entry name" value="PROTOHEME IX FARNESYLTRANSFERASE, MITOCHONDRIAL"/>
    <property type="match status" value="1"/>
</dbReference>
<dbReference type="Pfam" id="PF01040">
    <property type="entry name" value="UbiA"/>
    <property type="match status" value="1"/>
</dbReference>
<dbReference type="InterPro" id="IPR044878">
    <property type="entry name" value="UbiA_sf"/>
</dbReference>
<dbReference type="InterPro" id="IPR000537">
    <property type="entry name" value="UbiA_prenyltransferase"/>
</dbReference>
<evidence type="ECO:0000313" key="15">
    <source>
        <dbReference type="EMBL" id="KAK3740016.1"/>
    </source>
</evidence>
<evidence type="ECO:0000256" key="14">
    <source>
        <dbReference type="SAM" id="Phobius"/>
    </source>
</evidence>
<feature type="transmembrane region" description="Helical" evidence="14">
    <location>
        <begin position="485"/>
        <end position="503"/>
    </location>
</feature>
<sequence>MFRCLYCLQLDSESQDAKAILLLIMMMMATRIVMSASRSFQRRRHGTRSLSKSSKIPGLEGNDKNCTWSKQRYIRLLATKAAETTSDATASCAHPPKKEFGGKDDWEAQTDLKYTLQTVDVDKDELLTLHFKKSSHIVELKASHVADSTSLHVSTSQQLYQLDQLSASSVSHVTVPIDSSSDTELLGKSTYHLTVREPERDKTNPGTKIESIHDLEWRQNQLQPRKLLECYKMLSKFRLTGLVVLTTIAGYSIAPGPFDISTFILCSVGTGLTSCAANSINQFFEVPYDSQMNRTKNRVLVRGLLSPLHAVGFATASSVSGLCLLAAGVNPLVCALGAFNLCLYTLIYTPMKRSSIFNTWVGSVVGAIPPMMGWAACTGGLEPGAWLLAGILFSWQFPHFNALSWNLRPDYSRAGYRMMSVVDPSLCQRVAFRHCLLLTAMCLAAPPLGVTTWTFAADSLPLNLGLCYLGWRFYCRGDSNSSRKLFRFTLIHIPALLLLMGISKATFGSHEKVEKDAKSTES</sequence>
<accession>A0AAE0YCH1</accession>
<keyword evidence="5" id="KW-0808">Transferase</keyword>
<dbReference type="InterPro" id="IPR006369">
    <property type="entry name" value="Protohaem_IX_farnesylTrfase"/>
</dbReference>
<keyword evidence="7" id="KW-0809">Transit peptide</keyword>
<feature type="transmembrane region" description="Helical" evidence="14">
    <location>
        <begin position="387"/>
        <end position="405"/>
    </location>
</feature>
<evidence type="ECO:0000256" key="11">
    <source>
        <dbReference type="ARBA" id="ARBA00023136"/>
    </source>
</evidence>
<comment type="subcellular location">
    <subcellularLocation>
        <location evidence="1">Mitochondrion membrane</location>
        <topology evidence="1">Multi-pass membrane protein</topology>
    </subcellularLocation>
</comment>
<evidence type="ECO:0000256" key="8">
    <source>
        <dbReference type="ARBA" id="ARBA00022989"/>
    </source>
</evidence>
<organism evidence="15 16">
    <name type="scientific">Elysia crispata</name>
    <name type="common">lettuce slug</name>
    <dbReference type="NCBI Taxonomy" id="231223"/>
    <lineage>
        <taxon>Eukaryota</taxon>
        <taxon>Metazoa</taxon>
        <taxon>Spiralia</taxon>
        <taxon>Lophotrochozoa</taxon>
        <taxon>Mollusca</taxon>
        <taxon>Gastropoda</taxon>
        <taxon>Heterobranchia</taxon>
        <taxon>Euthyneura</taxon>
        <taxon>Panpulmonata</taxon>
        <taxon>Sacoglossa</taxon>
        <taxon>Placobranchoidea</taxon>
        <taxon>Plakobranchidae</taxon>
        <taxon>Elysia</taxon>
    </lineage>
</organism>
<evidence type="ECO:0000256" key="2">
    <source>
        <dbReference type="ARBA" id="ARBA00005985"/>
    </source>
</evidence>
<evidence type="ECO:0000256" key="12">
    <source>
        <dbReference type="ARBA" id="ARBA00030253"/>
    </source>
</evidence>
<evidence type="ECO:0000256" key="3">
    <source>
        <dbReference type="ARBA" id="ARBA00012292"/>
    </source>
</evidence>
<dbReference type="GO" id="GO:0031966">
    <property type="term" value="C:mitochondrial membrane"/>
    <property type="evidence" value="ECO:0007669"/>
    <property type="project" value="UniProtKB-SubCell"/>
</dbReference>
<gene>
    <name evidence="15" type="ORF">RRG08_005288</name>
</gene>
<evidence type="ECO:0000256" key="4">
    <source>
        <dbReference type="ARBA" id="ARBA00016335"/>
    </source>
</evidence>
<dbReference type="InterPro" id="IPR030470">
    <property type="entry name" value="UbiA_prenylTrfase_CS"/>
</dbReference>
<proteinExistence type="inferred from homology"/>
<feature type="transmembrane region" description="Helical" evidence="14">
    <location>
        <begin position="20"/>
        <end position="40"/>
    </location>
</feature>
<evidence type="ECO:0000256" key="1">
    <source>
        <dbReference type="ARBA" id="ARBA00004225"/>
    </source>
</evidence>
<dbReference type="HAMAP" id="MF_00154">
    <property type="entry name" value="CyoE_CtaB"/>
    <property type="match status" value="1"/>
</dbReference>
<evidence type="ECO:0000256" key="13">
    <source>
        <dbReference type="ARBA" id="ARBA00047690"/>
    </source>
</evidence>
<evidence type="ECO:0000256" key="9">
    <source>
        <dbReference type="ARBA" id="ARBA00023128"/>
    </source>
</evidence>
<dbReference type="NCBIfam" id="TIGR01473">
    <property type="entry name" value="cyoE_ctaB"/>
    <property type="match status" value="1"/>
</dbReference>
<dbReference type="GO" id="GO:0006784">
    <property type="term" value="P:heme A biosynthetic process"/>
    <property type="evidence" value="ECO:0007669"/>
    <property type="project" value="TreeGrafter"/>
</dbReference>
<comment type="similarity">
    <text evidence="2">Belongs to the UbiA prenyltransferase family.</text>
</comment>